<organism evidence="2 3">
    <name type="scientific">Sorghum bicolor</name>
    <name type="common">Sorghum</name>
    <name type="synonym">Sorghum vulgare</name>
    <dbReference type="NCBI Taxonomy" id="4558"/>
    <lineage>
        <taxon>Eukaryota</taxon>
        <taxon>Viridiplantae</taxon>
        <taxon>Streptophyta</taxon>
        <taxon>Embryophyta</taxon>
        <taxon>Tracheophyta</taxon>
        <taxon>Spermatophyta</taxon>
        <taxon>Magnoliopsida</taxon>
        <taxon>Liliopsida</taxon>
        <taxon>Poales</taxon>
        <taxon>Poaceae</taxon>
        <taxon>PACMAD clade</taxon>
        <taxon>Panicoideae</taxon>
        <taxon>Andropogonodae</taxon>
        <taxon>Andropogoneae</taxon>
        <taxon>Sorghinae</taxon>
        <taxon>Sorghum</taxon>
    </lineage>
</organism>
<protein>
    <submittedName>
        <fullName evidence="2">Uncharacterized protein</fullName>
    </submittedName>
</protein>
<evidence type="ECO:0000256" key="1">
    <source>
        <dbReference type="SAM" id="MobiDB-lite"/>
    </source>
</evidence>
<reference evidence="3" key="2">
    <citation type="journal article" date="2018" name="Plant J.">
        <title>The Sorghum bicolor reference genome: improved assembly, gene annotations, a transcriptome atlas, and signatures of genome organization.</title>
        <authorList>
            <person name="McCormick R.F."/>
            <person name="Truong S.K."/>
            <person name="Sreedasyam A."/>
            <person name="Jenkins J."/>
            <person name="Shu S."/>
            <person name="Sims D."/>
            <person name="Kennedy M."/>
            <person name="Amirebrahimi M."/>
            <person name="Weers B.D."/>
            <person name="McKinley B."/>
            <person name="Mattison A."/>
            <person name="Morishige D.T."/>
            <person name="Grimwood J."/>
            <person name="Schmutz J."/>
            <person name="Mullet J.E."/>
        </authorList>
    </citation>
    <scope>NUCLEOTIDE SEQUENCE [LARGE SCALE GENOMIC DNA]</scope>
    <source>
        <strain evidence="3">cv. BTx623</strain>
    </source>
</reference>
<sequence length="115" mass="11365">MRRRGSPLTAPPGGTTPHPSLASASLVPAPVSSPAPAATSATPAMAGSGGSGSPLPFPPHLLLIHGNVAGAWPLQVRRPLAAGRGHGDGHGGSDLRGRIATGGHWSRRAPASTAR</sequence>
<accession>A0A1B6PH18</accession>
<feature type="compositionally biased region" description="Low complexity" evidence="1">
    <location>
        <begin position="17"/>
        <end position="46"/>
    </location>
</feature>
<feature type="compositionally biased region" description="Basic and acidic residues" evidence="1">
    <location>
        <begin position="85"/>
        <end position="97"/>
    </location>
</feature>
<dbReference type="Proteomes" id="UP000000768">
    <property type="component" value="Chromosome 7"/>
</dbReference>
<dbReference type="Gramene" id="KXG24968">
    <property type="protein sequence ID" value="KXG24968"/>
    <property type="gene ID" value="SORBI_3007G105000"/>
</dbReference>
<proteinExistence type="predicted"/>
<feature type="region of interest" description="Disordered" evidence="1">
    <location>
        <begin position="81"/>
        <end position="115"/>
    </location>
</feature>
<reference evidence="2 3" key="1">
    <citation type="journal article" date="2009" name="Nature">
        <title>The Sorghum bicolor genome and the diversification of grasses.</title>
        <authorList>
            <person name="Paterson A.H."/>
            <person name="Bowers J.E."/>
            <person name="Bruggmann R."/>
            <person name="Dubchak I."/>
            <person name="Grimwood J."/>
            <person name="Gundlach H."/>
            <person name="Haberer G."/>
            <person name="Hellsten U."/>
            <person name="Mitros T."/>
            <person name="Poliakov A."/>
            <person name="Schmutz J."/>
            <person name="Spannagl M."/>
            <person name="Tang H."/>
            <person name="Wang X."/>
            <person name="Wicker T."/>
            <person name="Bharti A.K."/>
            <person name="Chapman J."/>
            <person name="Feltus F.A."/>
            <person name="Gowik U."/>
            <person name="Grigoriev I.V."/>
            <person name="Lyons E."/>
            <person name="Maher C.A."/>
            <person name="Martis M."/>
            <person name="Narechania A."/>
            <person name="Otillar R.P."/>
            <person name="Penning B.W."/>
            <person name="Salamov A.A."/>
            <person name="Wang Y."/>
            <person name="Zhang L."/>
            <person name="Carpita N.C."/>
            <person name="Freeling M."/>
            <person name="Gingle A.R."/>
            <person name="Hash C.T."/>
            <person name="Keller B."/>
            <person name="Klein P."/>
            <person name="Kresovich S."/>
            <person name="McCann M.C."/>
            <person name="Ming R."/>
            <person name="Peterson D.G."/>
            <person name="Mehboob-ur-Rahman"/>
            <person name="Ware D."/>
            <person name="Westhoff P."/>
            <person name="Mayer K.F."/>
            <person name="Messing J."/>
            <person name="Rokhsar D.S."/>
        </authorList>
    </citation>
    <scope>NUCLEOTIDE SEQUENCE [LARGE SCALE GENOMIC DNA]</scope>
    <source>
        <strain evidence="3">cv. BTx623</strain>
    </source>
</reference>
<keyword evidence="3" id="KW-1185">Reference proteome</keyword>
<dbReference type="EMBL" id="CM000766">
    <property type="protein sequence ID" value="KXG24968.1"/>
    <property type="molecule type" value="Genomic_DNA"/>
</dbReference>
<dbReference type="InParanoid" id="A0A1B6PH18"/>
<feature type="region of interest" description="Disordered" evidence="1">
    <location>
        <begin position="1"/>
        <end position="60"/>
    </location>
</feature>
<evidence type="ECO:0000313" key="3">
    <source>
        <dbReference type="Proteomes" id="UP000000768"/>
    </source>
</evidence>
<evidence type="ECO:0000313" key="2">
    <source>
        <dbReference type="EMBL" id="KXG24968.1"/>
    </source>
</evidence>
<dbReference type="AlphaFoldDB" id="A0A1B6PH18"/>
<name>A0A1B6PH18_SORBI</name>
<gene>
    <name evidence="2" type="ORF">SORBI_3007G105000</name>
</gene>